<sequence length="562" mass="62296">MKDVQIERHTKTTNSELTVNSNVQPIDAADPAVRTREEDDLILTKDNVLDAADPGLWTYRVCTIGLGLMWLTGIGVIVYGAIVQAITDSSIGVSMHHHKALGPFLRLAVAFWVTSLSDIAGLVHSTSLRFALLAARKLTFNSNLRLFTSCPSSRVHWWPVNLLWAWSLISSYACGSMVILETIYTYGSDDSNNADATYDVVSGYALIFLGFGLLGQASVATWALIVNKFPTWSTNPIYVAAVCQSQGWMSRLSHRSMLSVHDAQDTSLREPPTLPKLRQGSLLKAHFRVRRVLILVWIVTFLAFVWFAALCLAYQLRRDTGPAWGSFSRSLSNDWSLIPNYVDTTAFIGIPTSLGQSYFSFGPWFVCKYLLTCAFVSAITLSLHIVELLVQASRDESLWRQTASASGLRPKEHGAIYAAVTSWQTVALFVLKCLIHWIFGMAFGLMWEGIEIRIPQVLYTAITLLLLAVMATRLALYRPNGPQPAAFGHLPTLIHLIDVWHCKMPGVGDADQVAWVQETAASEQADQVTLYWGDKGEDIDGFRRAGTAFTPLNPIVMTALYL</sequence>
<dbReference type="RefSeq" id="XP_013274642.1">
    <property type="nucleotide sequence ID" value="XM_013419188.1"/>
</dbReference>
<protein>
    <submittedName>
        <fullName evidence="2">Rhinocladiella mackenziei CBS 650.93 unplaced genomic scaffold supercont1.2, whole genome shotgun sequence</fullName>
    </submittedName>
</protein>
<organism evidence="2 3">
    <name type="scientific">Rhinocladiella mackenziei CBS 650.93</name>
    <dbReference type="NCBI Taxonomy" id="1442369"/>
    <lineage>
        <taxon>Eukaryota</taxon>
        <taxon>Fungi</taxon>
        <taxon>Dikarya</taxon>
        <taxon>Ascomycota</taxon>
        <taxon>Pezizomycotina</taxon>
        <taxon>Eurotiomycetes</taxon>
        <taxon>Chaetothyriomycetidae</taxon>
        <taxon>Chaetothyriales</taxon>
        <taxon>Herpotrichiellaceae</taxon>
        <taxon>Rhinocladiella</taxon>
    </lineage>
</organism>
<dbReference type="EMBL" id="KN847476">
    <property type="protein sequence ID" value="KIX07506.1"/>
    <property type="molecule type" value="Genomic_DNA"/>
</dbReference>
<dbReference type="Proteomes" id="UP000053617">
    <property type="component" value="Unassembled WGS sequence"/>
</dbReference>
<feature type="transmembrane region" description="Helical" evidence="1">
    <location>
        <begin position="162"/>
        <end position="184"/>
    </location>
</feature>
<dbReference type="STRING" id="1442369.A0A0D2IW86"/>
<dbReference type="OrthoDB" id="2688021at2759"/>
<name>A0A0D2IW86_9EURO</name>
<dbReference type="AlphaFoldDB" id="A0A0D2IW86"/>
<keyword evidence="1" id="KW-1133">Transmembrane helix</keyword>
<dbReference type="VEuPathDB" id="FungiDB:Z518_02159"/>
<dbReference type="HOGENOM" id="CLU_021043_1_0_1"/>
<feature type="transmembrane region" description="Helical" evidence="1">
    <location>
        <begin position="66"/>
        <end position="87"/>
    </location>
</feature>
<keyword evidence="3" id="KW-1185">Reference proteome</keyword>
<reference evidence="2 3" key="1">
    <citation type="submission" date="2015-01" db="EMBL/GenBank/DDBJ databases">
        <title>The Genome Sequence of Rhinocladiella mackenzie CBS 650.93.</title>
        <authorList>
            <consortium name="The Broad Institute Genomics Platform"/>
            <person name="Cuomo C."/>
            <person name="de Hoog S."/>
            <person name="Gorbushina A."/>
            <person name="Stielow B."/>
            <person name="Teixiera M."/>
            <person name="Abouelleil A."/>
            <person name="Chapman S.B."/>
            <person name="Priest M."/>
            <person name="Young S.K."/>
            <person name="Wortman J."/>
            <person name="Nusbaum C."/>
            <person name="Birren B."/>
        </authorList>
    </citation>
    <scope>NUCLEOTIDE SEQUENCE [LARGE SCALE GENOMIC DNA]</scope>
    <source>
        <strain evidence="2 3">CBS 650.93</strain>
    </source>
</reference>
<feature type="transmembrane region" description="Helical" evidence="1">
    <location>
        <begin position="426"/>
        <end position="445"/>
    </location>
</feature>
<feature type="transmembrane region" description="Helical" evidence="1">
    <location>
        <begin position="457"/>
        <end position="476"/>
    </location>
</feature>
<feature type="transmembrane region" description="Helical" evidence="1">
    <location>
        <begin position="204"/>
        <end position="225"/>
    </location>
</feature>
<evidence type="ECO:0000256" key="1">
    <source>
        <dbReference type="SAM" id="Phobius"/>
    </source>
</evidence>
<keyword evidence="1" id="KW-0812">Transmembrane</keyword>
<feature type="transmembrane region" description="Helical" evidence="1">
    <location>
        <begin position="292"/>
        <end position="316"/>
    </location>
</feature>
<dbReference type="GeneID" id="25290230"/>
<feature type="transmembrane region" description="Helical" evidence="1">
    <location>
        <begin position="107"/>
        <end position="135"/>
    </location>
</feature>
<feature type="transmembrane region" description="Helical" evidence="1">
    <location>
        <begin position="369"/>
        <end position="390"/>
    </location>
</feature>
<evidence type="ECO:0000313" key="2">
    <source>
        <dbReference type="EMBL" id="KIX07506.1"/>
    </source>
</evidence>
<keyword evidence="1" id="KW-0472">Membrane</keyword>
<gene>
    <name evidence="2" type="ORF">Z518_02159</name>
</gene>
<proteinExistence type="predicted"/>
<evidence type="ECO:0000313" key="3">
    <source>
        <dbReference type="Proteomes" id="UP000053617"/>
    </source>
</evidence>
<accession>A0A0D2IW86</accession>